<dbReference type="PANTHER" id="PTHR11803">
    <property type="entry name" value="2-IMINOBUTANOATE/2-IMINOPROPANOATE DEAMINASE RIDA"/>
    <property type="match status" value="1"/>
</dbReference>
<proteinExistence type="inferred from homology"/>
<dbReference type="KEGG" id="cate:C2869_07085"/>
<dbReference type="Proteomes" id="UP000244441">
    <property type="component" value="Chromosome"/>
</dbReference>
<evidence type="ECO:0000313" key="3">
    <source>
        <dbReference type="Proteomes" id="UP000244441"/>
    </source>
</evidence>
<dbReference type="CDD" id="cd00448">
    <property type="entry name" value="YjgF_YER057c_UK114_family"/>
    <property type="match status" value="1"/>
</dbReference>
<dbReference type="PANTHER" id="PTHR11803:SF58">
    <property type="entry name" value="PROTEIN HMF1-RELATED"/>
    <property type="match status" value="1"/>
</dbReference>
<protein>
    <submittedName>
        <fullName evidence="2">Enamine deaminase RidA</fullName>
    </submittedName>
</protein>
<organism evidence="2 3">
    <name type="scientific">Saccharobesus litoralis</name>
    <dbReference type="NCBI Taxonomy" id="2172099"/>
    <lineage>
        <taxon>Bacteria</taxon>
        <taxon>Pseudomonadati</taxon>
        <taxon>Pseudomonadota</taxon>
        <taxon>Gammaproteobacteria</taxon>
        <taxon>Alteromonadales</taxon>
        <taxon>Alteromonadaceae</taxon>
        <taxon>Saccharobesus</taxon>
    </lineage>
</organism>
<keyword evidence="3" id="KW-1185">Reference proteome</keyword>
<evidence type="ECO:0000256" key="1">
    <source>
        <dbReference type="ARBA" id="ARBA00010552"/>
    </source>
</evidence>
<dbReference type="AlphaFoldDB" id="A0A2S0VXL6"/>
<name>A0A2S0VXL6_9ALTE</name>
<sequence>MNLKRNNYSKLKDPVGPYVHAVKHNDTLYVSGLTAFGTDNQNASIEKQAKTIFELISTIAKEEHVDLSSLIKVTLFVSDLSKIALLREELSKIYDKHIPASSLVKVDALFSPEIKIEVEAILALPNYSVTDLNK</sequence>
<dbReference type="Gene3D" id="3.30.1330.40">
    <property type="entry name" value="RutC-like"/>
    <property type="match status" value="1"/>
</dbReference>
<accession>A0A2S0VXL6</accession>
<dbReference type="GO" id="GO:0005829">
    <property type="term" value="C:cytosol"/>
    <property type="evidence" value="ECO:0007669"/>
    <property type="project" value="TreeGrafter"/>
</dbReference>
<dbReference type="InterPro" id="IPR006175">
    <property type="entry name" value="YjgF/YER057c/UK114"/>
</dbReference>
<dbReference type="SUPFAM" id="SSF55298">
    <property type="entry name" value="YjgF-like"/>
    <property type="match status" value="1"/>
</dbReference>
<dbReference type="EMBL" id="CP026604">
    <property type="protein sequence ID" value="AWB68954.1"/>
    <property type="molecule type" value="Genomic_DNA"/>
</dbReference>
<evidence type="ECO:0000313" key="2">
    <source>
        <dbReference type="EMBL" id="AWB68954.1"/>
    </source>
</evidence>
<dbReference type="OrthoDB" id="6196780at2"/>
<reference evidence="2 3" key="1">
    <citation type="submission" date="2018-01" db="EMBL/GenBank/DDBJ databases">
        <title>Genome sequence of a Cantenovulum-like bacteria.</title>
        <authorList>
            <person name="Tan W.R."/>
            <person name="Lau N.-S."/>
            <person name="Go F."/>
            <person name="Amirul A.-A.A."/>
        </authorList>
    </citation>
    <scope>NUCLEOTIDE SEQUENCE [LARGE SCALE GENOMIC DNA]</scope>
    <source>
        <strain evidence="2 3">CCB-QB4</strain>
    </source>
</reference>
<comment type="similarity">
    <text evidence="1">Belongs to the RutC family.</text>
</comment>
<dbReference type="GO" id="GO:0019239">
    <property type="term" value="F:deaminase activity"/>
    <property type="evidence" value="ECO:0007669"/>
    <property type="project" value="TreeGrafter"/>
</dbReference>
<dbReference type="Pfam" id="PF01042">
    <property type="entry name" value="Ribonuc_L-PSP"/>
    <property type="match status" value="1"/>
</dbReference>
<dbReference type="InterPro" id="IPR035959">
    <property type="entry name" value="RutC-like_sf"/>
</dbReference>
<gene>
    <name evidence="2" type="ORF">C2869_07085</name>
</gene>